<evidence type="ECO:0000313" key="3">
    <source>
        <dbReference type="Proteomes" id="UP001431199"/>
    </source>
</evidence>
<dbReference type="RefSeq" id="WP_260978781.1">
    <property type="nucleotide sequence ID" value="NZ_JAODBU010000008.1"/>
</dbReference>
<proteinExistence type="predicted"/>
<keyword evidence="3" id="KW-1185">Reference proteome</keyword>
<name>A0ABT2M134_9FIRM</name>
<organism evidence="2 3">
    <name type="scientific">Eubacterium album</name>
    <dbReference type="NCBI Taxonomy" id="2978477"/>
    <lineage>
        <taxon>Bacteria</taxon>
        <taxon>Bacillati</taxon>
        <taxon>Bacillota</taxon>
        <taxon>Clostridia</taxon>
        <taxon>Eubacteriales</taxon>
        <taxon>Eubacteriaceae</taxon>
        <taxon>Eubacterium</taxon>
    </lineage>
</organism>
<dbReference type="PIRSF" id="PIRSF021435">
    <property type="entry name" value="SpoIIIAB"/>
    <property type="match status" value="1"/>
</dbReference>
<dbReference type="EMBL" id="JAODBU010000008">
    <property type="protein sequence ID" value="MCT7399229.1"/>
    <property type="molecule type" value="Genomic_DNA"/>
</dbReference>
<dbReference type="Pfam" id="PF09548">
    <property type="entry name" value="Spore_III_AB"/>
    <property type="match status" value="1"/>
</dbReference>
<evidence type="ECO:0000256" key="1">
    <source>
        <dbReference type="SAM" id="Coils"/>
    </source>
</evidence>
<dbReference type="Proteomes" id="UP001431199">
    <property type="component" value="Unassembled WGS sequence"/>
</dbReference>
<keyword evidence="1" id="KW-0175">Coiled coil</keyword>
<dbReference type="InterPro" id="IPR014198">
    <property type="entry name" value="Spore_III_AB"/>
</dbReference>
<protein>
    <submittedName>
        <fullName evidence="2">Stage III sporulation protein AB</fullName>
    </submittedName>
</protein>
<reference evidence="2" key="1">
    <citation type="submission" date="2022-09" db="EMBL/GenBank/DDBJ databases">
        <title>Eubacterium sp. LFL-14 isolated from human feces.</title>
        <authorList>
            <person name="Liu F."/>
        </authorList>
    </citation>
    <scope>NUCLEOTIDE SEQUENCE</scope>
    <source>
        <strain evidence="2">LFL-14</strain>
    </source>
</reference>
<accession>A0ABT2M134</accession>
<comment type="caution">
    <text evidence="2">The sequence shown here is derived from an EMBL/GenBank/DDBJ whole genome shotgun (WGS) entry which is preliminary data.</text>
</comment>
<gene>
    <name evidence="2" type="ORF">N5B56_09080</name>
</gene>
<dbReference type="PROSITE" id="PS51257">
    <property type="entry name" value="PROKAR_LIPOPROTEIN"/>
    <property type="match status" value="1"/>
</dbReference>
<feature type="coiled-coil region" evidence="1">
    <location>
        <begin position="130"/>
        <end position="157"/>
    </location>
</feature>
<evidence type="ECO:0000313" key="2">
    <source>
        <dbReference type="EMBL" id="MCT7399229.1"/>
    </source>
</evidence>
<sequence>MYIKFIGAAFLIVAGCMSGKEISSNYLNRLRQLEEIKKTIIFICGEIKYNNSNLDYVFTKISKNSKEFIKEFLESVVKDLNGNTEREITDVWCENVEKEIKTKTSLEASDLNDLKDMGNLLGITDKDTQINNMNLYLEKIQLQIDKLEKEKDEKCRLYKTVATMFGLLIVITII</sequence>